<reference evidence="1 2" key="1">
    <citation type="submission" date="2019-02" db="EMBL/GenBank/DDBJ databases">
        <title>Deep-cultivation of Planctomycetes and their phenomic and genomic characterization uncovers novel biology.</title>
        <authorList>
            <person name="Wiegand S."/>
            <person name="Jogler M."/>
            <person name="Boedeker C."/>
            <person name="Pinto D."/>
            <person name="Vollmers J."/>
            <person name="Rivas-Marin E."/>
            <person name="Kohn T."/>
            <person name="Peeters S.H."/>
            <person name="Heuer A."/>
            <person name="Rast P."/>
            <person name="Oberbeckmann S."/>
            <person name="Bunk B."/>
            <person name="Jeske O."/>
            <person name="Meyerdierks A."/>
            <person name="Storesund J.E."/>
            <person name="Kallscheuer N."/>
            <person name="Luecker S."/>
            <person name="Lage O.M."/>
            <person name="Pohl T."/>
            <person name="Merkel B.J."/>
            <person name="Hornburger P."/>
            <person name="Mueller R.-W."/>
            <person name="Bruemmer F."/>
            <person name="Labrenz M."/>
            <person name="Spormann A.M."/>
            <person name="Op den Camp H."/>
            <person name="Overmann J."/>
            <person name="Amann R."/>
            <person name="Jetten M.S.M."/>
            <person name="Mascher T."/>
            <person name="Medema M.H."/>
            <person name="Devos D.P."/>
            <person name="Kaster A.-K."/>
            <person name="Ovreas L."/>
            <person name="Rohde M."/>
            <person name="Galperin M.Y."/>
            <person name="Jogler C."/>
        </authorList>
    </citation>
    <scope>NUCLEOTIDE SEQUENCE [LARGE SCALE GENOMIC DNA]</scope>
    <source>
        <strain evidence="1 2">Pan161</strain>
    </source>
</reference>
<gene>
    <name evidence="1" type="ORF">Pan161_42220</name>
</gene>
<dbReference type="KEGG" id="gax:Pan161_42220"/>
<dbReference type="Proteomes" id="UP000316855">
    <property type="component" value="Chromosome"/>
</dbReference>
<proteinExistence type="predicted"/>
<accession>A0A517VHR4</accession>
<keyword evidence="2" id="KW-1185">Reference proteome</keyword>
<sequence>MKNATSRGLLNAPLGEMLHYQQATNARIVSQVRFAGESHETNDISTKNILTLCYS</sequence>
<dbReference type="AlphaFoldDB" id="A0A517VHR4"/>
<organism evidence="1 2">
    <name type="scientific">Gimesia algae</name>
    <dbReference type="NCBI Taxonomy" id="2527971"/>
    <lineage>
        <taxon>Bacteria</taxon>
        <taxon>Pseudomonadati</taxon>
        <taxon>Planctomycetota</taxon>
        <taxon>Planctomycetia</taxon>
        <taxon>Planctomycetales</taxon>
        <taxon>Planctomycetaceae</taxon>
        <taxon>Gimesia</taxon>
    </lineage>
</organism>
<dbReference type="EMBL" id="CP036343">
    <property type="protein sequence ID" value="QDT92554.1"/>
    <property type="molecule type" value="Genomic_DNA"/>
</dbReference>
<evidence type="ECO:0000313" key="2">
    <source>
        <dbReference type="Proteomes" id="UP000316855"/>
    </source>
</evidence>
<protein>
    <submittedName>
        <fullName evidence="1">Uncharacterized protein</fullName>
    </submittedName>
</protein>
<name>A0A517VHR4_9PLAN</name>
<evidence type="ECO:0000313" key="1">
    <source>
        <dbReference type="EMBL" id="QDT92554.1"/>
    </source>
</evidence>